<evidence type="ECO:0000256" key="3">
    <source>
        <dbReference type="SAM" id="MobiDB-lite"/>
    </source>
</evidence>
<dbReference type="EMBL" id="GL945433">
    <property type="protein sequence ID" value="EGO25231.1"/>
    <property type="molecule type" value="Genomic_DNA"/>
</dbReference>
<dbReference type="InterPro" id="IPR037464">
    <property type="entry name" value="Taspase1"/>
</dbReference>
<evidence type="ECO:0008006" key="5">
    <source>
        <dbReference type="Google" id="ProtNLM"/>
    </source>
</evidence>
<dbReference type="InterPro" id="IPR029055">
    <property type="entry name" value="Ntn_hydrolases_N"/>
</dbReference>
<dbReference type="KEGG" id="sla:SERLADRAFT_465070"/>
<dbReference type="CDD" id="cd04514">
    <property type="entry name" value="Taspase1_like"/>
    <property type="match status" value="1"/>
</dbReference>
<dbReference type="SUPFAM" id="SSF56235">
    <property type="entry name" value="N-terminal nucleophile aminohydrolases (Ntn hydrolases)"/>
    <property type="match status" value="1"/>
</dbReference>
<gene>
    <name evidence="4" type="ORF">SERLADRAFT_465070</name>
</gene>
<dbReference type="HOGENOM" id="CLU_021603_5_0_1"/>
<feature type="region of interest" description="Disordered" evidence="3">
    <location>
        <begin position="327"/>
        <end position="348"/>
    </location>
</feature>
<dbReference type="GO" id="GO:0005737">
    <property type="term" value="C:cytoplasm"/>
    <property type="evidence" value="ECO:0007669"/>
    <property type="project" value="TreeGrafter"/>
</dbReference>
<dbReference type="PANTHER" id="PTHR10188:SF8">
    <property type="entry name" value="THREONINE ASPARTASE 1"/>
    <property type="match status" value="1"/>
</dbReference>
<dbReference type="OrthoDB" id="77601at2759"/>
<name>F8NUL1_SERL9</name>
<dbReference type="GO" id="GO:0051604">
    <property type="term" value="P:protein maturation"/>
    <property type="evidence" value="ECO:0007669"/>
    <property type="project" value="TreeGrafter"/>
</dbReference>
<evidence type="ECO:0000256" key="2">
    <source>
        <dbReference type="PIRSR" id="PIRSR600246-3"/>
    </source>
</evidence>
<sequence>MDGANIGHGVLHVAAHGGAGYHSHTSEREVKHALRRSCREALKTTSALSAVERAISVLEDEECLNAGYGSNLTIDGTVECDAAIMDGQTGDFGSIGAVSGVKNPVKLANAVLQASRRRDQLGRIPPLTLVSEGARLFAAKENLEIIPPESLVSAKAKKDWEKWKTRLDSEGDESAKEKFTSVALQDTVGAVAWDGEGNMAAGVSSGGILLKYSGRIGEAATFGSGCWAHQSEDGGMACSITGTGEYIVRTMLARSLGEALRKPADVDTHEVLQQVLVDQFWVPIHERGEPTPNAGVLLLTKEIDDGQAIPRLWCAFTTETMAIAYASSEPGDTSPKSSILRRPKNSHAGSVTNSPIYITALPIGK</sequence>
<dbReference type="InterPro" id="IPR000246">
    <property type="entry name" value="Peptidase_T2"/>
</dbReference>
<organism>
    <name type="scientific">Serpula lacrymans var. lacrymans (strain S7.9)</name>
    <name type="common">Dry rot fungus</name>
    <dbReference type="NCBI Taxonomy" id="578457"/>
    <lineage>
        <taxon>Eukaryota</taxon>
        <taxon>Fungi</taxon>
        <taxon>Dikarya</taxon>
        <taxon>Basidiomycota</taxon>
        <taxon>Agaricomycotina</taxon>
        <taxon>Agaricomycetes</taxon>
        <taxon>Agaricomycetidae</taxon>
        <taxon>Boletales</taxon>
        <taxon>Coniophorineae</taxon>
        <taxon>Serpulaceae</taxon>
        <taxon>Serpula</taxon>
    </lineage>
</organism>
<evidence type="ECO:0000256" key="1">
    <source>
        <dbReference type="PIRSR" id="PIRSR600246-1"/>
    </source>
</evidence>
<dbReference type="GO" id="GO:0004298">
    <property type="term" value="F:threonine-type endopeptidase activity"/>
    <property type="evidence" value="ECO:0007669"/>
    <property type="project" value="InterPro"/>
</dbReference>
<proteinExistence type="predicted"/>
<protein>
    <recommendedName>
        <fullName evidence="5">N-terminal nucleophile aminohydrolase</fullName>
    </recommendedName>
</protein>
<evidence type="ECO:0000313" key="4">
    <source>
        <dbReference type="EMBL" id="EGO25231.1"/>
    </source>
</evidence>
<dbReference type="RefSeq" id="XP_007317353.1">
    <property type="nucleotide sequence ID" value="XM_007317291.1"/>
</dbReference>
<dbReference type="Pfam" id="PF01112">
    <property type="entry name" value="Asparaginase_2"/>
    <property type="match status" value="1"/>
</dbReference>
<feature type="active site" description="Nucleophile" evidence="1">
    <location>
        <position position="187"/>
    </location>
</feature>
<reference evidence="4" key="1">
    <citation type="submission" date="2011-04" db="EMBL/GenBank/DDBJ databases">
        <title>Evolution of plant cell wall degrading machinery underlies the functional diversity of forest fungi.</title>
        <authorList>
            <consortium name="US DOE Joint Genome Institute (JGI-PGF)"/>
            <person name="Eastwood D.C."/>
            <person name="Floudas D."/>
            <person name="Binder M."/>
            <person name="Majcherczyk A."/>
            <person name="Schneider P."/>
            <person name="Aerts A."/>
            <person name="Asiegbu F.O."/>
            <person name="Baker S.E."/>
            <person name="Barry K."/>
            <person name="Bendiksby M."/>
            <person name="Blumentritt M."/>
            <person name="Coutinho P.M."/>
            <person name="Cullen D."/>
            <person name="Cullen D."/>
            <person name="Gathman A."/>
            <person name="Goodell B."/>
            <person name="Henrissat B."/>
            <person name="Ihrmark K."/>
            <person name="Kauserud H."/>
            <person name="Kohler A."/>
            <person name="LaButti K."/>
            <person name="Lapidus A."/>
            <person name="Lavin J.L."/>
            <person name="Lee Y.-H."/>
            <person name="Lindquist E."/>
            <person name="Lilly W."/>
            <person name="Lucas S."/>
            <person name="Morin E."/>
            <person name="Murat C."/>
            <person name="Oguiza J.A."/>
            <person name="Park J."/>
            <person name="Pisabarro A.G."/>
            <person name="Riley R."/>
            <person name="Rosling A."/>
            <person name="Salamov A."/>
            <person name="Schmidt O."/>
            <person name="Schmutz J."/>
            <person name="Skrede I."/>
            <person name="Stenlid J."/>
            <person name="Wiebenga A."/>
            <person name="Xie X."/>
            <person name="Kues U."/>
            <person name="Hibbett D.S."/>
            <person name="Hoffmeister D."/>
            <person name="Hogberg N."/>
            <person name="Martin F."/>
            <person name="Grigoriev I.V."/>
            <person name="Watkinson S.C."/>
        </authorList>
    </citation>
    <scope>NUCLEOTIDE SEQUENCE</scope>
    <source>
        <strain evidence="4">S7.9</strain>
    </source>
</reference>
<dbReference type="Proteomes" id="UP000008064">
    <property type="component" value="Unassembled WGS sequence"/>
</dbReference>
<dbReference type="GeneID" id="18818841"/>
<dbReference type="PANTHER" id="PTHR10188">
    <property type="entry name" value="L-ASPARAGINASE"/>
    <property type="match status" value="1"/>
</dbReference>
<dbReference type="AlphaFoldDB" id="F8NUL1"/>
<dbReference type="Gene3D" id="3.60.20.30">
    <property type="entry name" value="(Glycosyl)asparaginase"/>
    <property type="match status" value="1"/>
</dbReference>
<accession>F8NUL1</accession>
<feature type="site" description="Cleavage; by autolysis" evidence="2">
    <location>
        <begin position="186"/>
        <end position="187"/>
    </location>
</feature>